<feature type="transmembrane region" description="Helical" evidence="1">
    <location>
        <begin position="231"/>
        <end position="250"/>
    </location>
</feature>
<feature type="transmembrane region" description="Helical" evidence="1">
    <location>
        <begin position="55"/>
        <end position="76"/>
    </location>
</feature>
<dbReference type="PANTHER" id="PTHR37308">
    <property type="entry name" value="INTEGRAL MEMBRANE PROTEIN"/>
    <property type="match status" value="1"/>
</dbReference>
<dbReference type="InterPro" id="IPR007163">
    <property type="entry name" value="VCA0040-like"/>
</dbReference>
<keyword evidence="1" id="KW-0472">Membrane</keyword>
<feature type="transmembrane region" description="Helical" evidence="1">
    <location>
        <begin position="12"/>
        <end position="34"/>
    </location>
</feature>
<dbReference type="Pfam" id="PF04018">
    <property type="entry name" value="VCA0040-like"/>
    <property type="match status" value="2"/>
</dbReference>
<proteinExistence type="predicted"/>
<dbReference type="EMBL" id="KF831414">
    <property type="protein sequence ID" value="AJG37922.1"/>
    <property type="molecule type" value="Genomic_DNA"/>
</dbReference>
<name>A0A0B5KQF6_9FIRM</name>
<feature type="transmembrane region" description="Helical" evidence="1">
    <location>
        <begin position="111"/>
        <end position="129"/>
    </location>
</feature>
<feature type="transmembrane region" description="Helical" evidence="1">
    <location>
        <begin position="82"/>
        <end position="99"/>
    </location>
</feature>
<keyword evidence="1" id="KW-1133">Transmembrane helix</keyword>
<evidence type="ECO:0000313" key="2">
    <source>
        <dbReference type="EMBL" id="AJG37922.1"/>
    </source>
</evidence>
<dbReference type="AlphaFoldDB" id="A0A0B5KQF6"/>
<dbReference type="PANTHER" id="PTHR37308:SF1">
    <property type="entry name" value="POLYPRENYL-PHOSPHATE TRANSPORTER"/>
    <property type="match status" value="1"/>
</dbReference>
<feature type="transmembrane region" description="Helical" evidence="1">
    <location>
        <begin position="201"/>
        <end position="219"/>
    </location>
</feature>
<reference evidence="2" key="1">
    <citation type="journal article" date="2015" name="Environ. Microbiol.">
        <title>Pressure adaptation is linked to thermal adaptation in salt-saturated marine habitats.</title>
        <authorList>
            <consortium name="The MAMBA Consortium"/>
            <person name="Alcaide M."/>
            <person name="Stogios P.J."/>
            <person name="Lafraya A."/>
            <person name="Tchigvintsev A."/>
            <person name="Flick R."/>
            <person name="Bargiela R."/>
            <person name="Chernikova T.N."/>
            <person name="Reva O.N."/>
            <person name="Hai T."/>
            <person name="Leggewie C.C."/>
            <person name="Katzke N."/>
            <person name="La Cono V."/>
            <person name="Matesanz R."/>
            <person name="Jebbar M."/>
            <person name="Jaeger K.E."/>
            <person name="Yakimov M.M."/>
            <person name="Yakunin A.F."/>
            <person name="Golyshin P.N."/>
            <person name="Golyshina O.V."/>
            <person name="Savchenko A."/>
            <person name="Ferrer M."/>
        </authorList>
    </citation>
    <scope>NUCLEOTIDE SEQUENCE</scope>
</reference>
<organism evidence="2">
    <name type="scientific">Firmicutes bacterium enrichment culture clone fosmid MGS-M1</name>
    <dbReference type="NCBI Taxonomy" id="1549348"/>
    <lineage>
        <taxon>Bacteria</taxon>
        <taxon>Bacillati</taxon>
        <taxon>Bacillota</taxon>
        <taxon>environmental samples</taxon>
    </lineage>
</organism>
<accession>A0A0B5KQF6</accession>
<sequence length="301" mass="33085">MKYLIEFFKGIAIGVANIIPGFSGGTMAVIFGLYEKLIYAFSHFFERPIKIIKEMWAIAIGVVVGIGLAVFAITILLDHYPVPTILFFVGLIFGSIPKIQERANLLSKEQSPKIGMLLGMFLLLLLTFIPVTDHAQDTMSIIFIIGLFFIGALGSASMVVPGVSGSLIFLIFGYYDYILNLASDFIKGFLSINLDLLSDTILNVLILGVGIIIGVVLIAKLIEKLMLSHKTLIYGFITGLLIASPISILVNLEREYPVEVRDSSFLIWFLGFALVLTGTVISYTLGKKESLPDIETLQEHI</sequence>
<feature type="transmembrane region" description="Helical" evidence="1">
    <location>
        <begin position="167"/>
        <end position="189"/>
    </location>
</feature>
<feature type="transmembrane region" description="Helical" evidence="1">
    <location>
        <begin position="265"/>
        <end position="285"/>
    </location>
</feature>
<protein>
    <submittedName>
        <fullName evidence="2">Membrane protein</fullName>
    </submittedName>
</protein>
<evidence type="ECO:0000256" key="1">
    <source>
        <dbReference type="SAM" id="Phobius"/>
    </source>
</evidence>
<feature type="transmembrane region" description="Helical" evidence="1">
    <location>
        <begin position="141"/>
        <end position="160"/>
    </location>
</feature>
<keyword evidence="1" id="KW-0812">Transmembrane</keyword>